<dbReference type="CDD" id="cd18832">
    <property type="entry name" value="GH43_GsAbnA-like"/>
    <property type="match status" value="1"/>
</dbReference>
<comment type="similarity">
    <text evidence="2 7">Belongs to the glycosyl hydrolase 43 family.</text>
</comment>
<evidence type="ECO:0000256" key="4">
    <source>
        <dbReference type="ARBA" id="ARBA00023295"/>
    </source>
</evidence>
<dbReference type="Pfam" id="PF04616">
    <property type="entry name" value="Glyco_hydro_43"/>
    <property type="match status" value="1"/>
</dbReference>
<evidence type="ECO:0000256" key="2">
    <source>
        <dbReference type="ARBA" id="ARBA00009865"/>
    </source>
</evidence>
<feature type="site" description="Important for catalytic activity, responsible for pKa modulation of the active site Glu and correct orientation of both the proton donor and substrate" evidence="6">
    <location>
        <position position="199"/>
    </location>
</feature>
<dbReference type="Gene3D" id="2.40.128.10">
    <property type="match status" value="1"/>
</dbReference>
<proteinExistence type="inferred from homology"/>
<protein>
    <submittedName>
        <fullName evidence="10">Endo-alpha-(1-&gt;5)-L-arabinanase</fullName>
    </submittedName>
</protein>
<feature type="active site" description="Proton donor" evidence="5">
    <location>
        <position position="252"/>
    </location>
</feature>
<gene>
    <name evidence="10" type="ORF">C9I28_18900</name>
</gene>
<name>A0A2R4CDC9_9BURK</name>
<evidence type="ECO:0000256" key="3">
    <source>
        <dbReference type="ARBA" id="ARBA00022801"/>
    </source>
</evidence>
<dbReference type="AlphaFoldDB" id="A0A2R4CDC9"/>
<dbReference type="OrthoDB" id="9801455at2"/>
<accession>A0A2R4CDC9</accession>
<dbReference type="InterPro" id="IPR050727">
    <property type="entry name" value="GH43_arabinanases"/>
</dbReference>
<dbReference type="InterPro" id="IPR032291">
    <property type="entry name" value="Abn2_C"/>
</dbReference>
<evidence type="ECO:0000256" key="7">
    <source>
        <dbReference type="RuleBase" id="RU361187"/>
    </source>
</evidence>
<comment type="pathway">
    <text evidence="1">Glycan metabolism; L-arabinan degradation.</text>
</comment>
<dbReference type="Pfam" id="PF16369">
    <property type="entry name" value="GH43_C"/>
    <property type="match status" value="1"/>
</dbReference>
<dbReference type="Proteomes" id="UP000240505">
    <property type="component" value="Chromosome"/>
</dbReference>
<feature type="chain" id="PRO_5015326215" evidence="8">
    <location>
        <begin position="20"/>
        <end position="511"/>
    </location>
</feature>
<evidence type="ECO:0000256" key="6">
    <source>
        <dbReference type="PIRSR" id="PIRSR606710-2"/>
    </source>
</evidence>
<dbReference type="EMBL" id="CP028324">
    <property type="protein sequence ID" value="AVR97480.1"/>
    <property type="molecule type" value="Genomic_DNA"/>
</dbReference>
<dbReference type="RefSeq" id="WP_107142825.1">
    <property type="nucleotide sequence ID" value="NZ_CP028324.1"/>
</dbReference>
<evidence type="ECO:0000256" key="8">
    <source>
        <dbReference type="SAM" id="SignalP"/>
    </source>
</evidence>
<keyword evidence="4 7" id="KW-0326">Glycosidase</keyword>
<evidence type="ECO:0000313" key="11">
    <source>
        <dbReference type="Proteomes" id="UP000240505"/>
    </source>
</evidence>
<keyword evidence="11" id="KW-1185">Reference proteome</keyword>
<feature type="domain" description="Extracellular endo-alpha-(1-&gt;5)-L-arabinanase C-terminal" evidence="9">
    <location>
        <begin position="397"/>
        <end position="506"/>
    </location>
</feature>
<keyword evidence="3 7" id="KW-0378">Hydrolase</keyword>
<sequence>MQTSILFKALAVAGVVSLAACGGGGDEPAGATTAASVTTSATKSGGLSTTAQRVSVAFTEAGVHDPSVIRANNQYYVFGSHLAAAKTPDLMNWTKIADGVSAANPLIPNVFNQLAETFAWAQTSTLWAPDVIRLDDGKYYMYYNACKGDSPRSALGIAVADHIEGPYVNKGVILKSGMWGQASHDGTIYDATKHPNTVDPNVFRDQKGKLWMIYGSYSGGIFILQLDPANGMPLPGQGYGKHLLGGNHSRIEGAYVLYSPQSKYYYMFTSFGGLDSFGAYNMRVARSRNPDGPYVDGKGTDMATVKSDPTKPLFDDASIAPHGQKLFGNHQFALAPGETGTPLGYVSAGHNSAFYDAATKQHFLVFHTRFPNMGEMHELRVHQMFINENGWPVVAPLRYVPLSKGKEVPVAVSASAAAGTYKFVNHNKEITAYVVPSQVVKLGKDGKITGAVKGTWAHRGDNNVALTLDGSSQQYRGVLSRQWNSNANAFTVTFSVQNAAGVSLWGVRTGD</sequence>
<dbReference type="InterPro" id="IPR023296">
    <property type="entry name" value="Glyco_hydro_beta-prop_sf"/>
</dbReference>
<dbReference type="KEGG" id="masz:C9I28_18900"/>
<dbReference type="GO" id="GO:0004553">
    <property type="term" value="F:hydrolase activity, hydrolyzing O-glycosyl compounds"/>
    <property type="evidence" value="ECO:0007669"/>
    <property type="project" value="InterPro"/>
</dbReference>
<evidence type="ECO:0000256" key="1">
    <source>
        <dbReference type="ARBA" id="ARBA00004834"/>
    </source>
</evidence>
<feature type="active site" description="Proton acceptor" evidence="5">
    <location>
        <position position="65"/>
    </location>
</feature>
<organism evidence="10 11">
    <name type="scientific">Pseudoduganella armeniaca</name>
    <dbReference type="NCBI Taxonomy" id="2072590"/>
    <lineage>
        <taxon>Bacteria</taxon>
        <taxon>Pseudomonadati</taxon>
        <taxon>Pseudomonadota</taxon>
        <taxon>Betaproteobacteria</taxon>
        <taxon>Burkholderiales</taxon>
        <taxon>Oxalobacteraceae</taxon>
        <taxon>Telluria group</taxon>
        <taxon>Pseudoduganella</taxon>
    </lineage>
</organism>
<dbReference type="InterPro" id="IPR006710">
    <property type="entry name" value="Glyco_hydro_43"/>
</dbReference>
<dbReference type="PANTHER" id="PTHR43301">
    <property type="entry name" value="ARABINAN ENDO-1,5-ALPHA-L-ARABINOSIDASE"/>
    <property type="match status" value="1"/>
</dbReference>
<evidence type="ECO:0000259" key="9">
    <source>
        <dbReference type="Pfam" id="PF16369"/>
    </source>
</evidence>
<evidence type="ECO:0000256" key="5">
    <source>
        <dbReference type="PIRSR" id="PIRSR606710-1"/>
    </source>
</evidence>
<dbReference type="GO" id="GO:0005975">
    <property type="term" value="P:carbohydrate metabolic process"/>
    <property type="evidence" value="ECO:0007669"/>
    <property type="project" value="InterPro"/>
</dbReference>
<dbReference type="Gene3D" id="2.115.10.20">
    <property type="entry name" value="Glycosyl hydrolase domain, family 43"/>
    <property type="match status" value="1"/>
</dbReference>
<evidence type="ECO:0000313" key="10">
    <source>
        <dbReference type="EMBL" id="AVR97480.1"/>
    </source>
</evidence>
<reference evidence="10 11" key="1">
    <citation type="submission" date="2018-03" db="EMBL/GenBank/DDBJ databases">
        <title>Massilia armeniaca sp. nov., isolated from desert soil.</title>
        <authorList>
            <person name="Huang H."/>
            <person name="Ren M."/>
        </authorList>
    </citation>
    <scope>NUCLEOTIDE SEQUENCE [LARGE SCALE GENOMIC DNA]</scope>
    <source>
        <strain evidence="10 11">ZMN-3</strain>
    </source>
</reference>
<dbReference type="SUPFAM" id="SSF75005">
    <property type="entry name" value="Arabinanase/levansucrase/invertase"/>
    <property type="match status" value="1"/>
</dbReference>
<dbReference type="PANTHER" id="PTHR43301:SF3">
    <property type="entry name" value="ARABINAN ENDO-1,5-ALPHA-L-ARABINOSIDASE A-RELATED"/>
    <property type="match status" value="1"/>
</dbReference>
<keyword evidence="8" id="KW-0732">Signal</keyword>
<feature type="signal peptide" evidence="8">
    <location>
        <begin position="1"/>
        <end position="19"/>
    </location>
</feature>